<dbReference type="HOGENOM" id="CLU_3013839_0_0_1"/>
<dbReference type="EMBL" id="KB445560">
    <property type="protein sequence ID" value="EMC93715.1"/>
    <property type="molecule type" value="Genomic_DNA"/>
</dbReference>
<reference evidence="1 2" key="1">
    <citation type="journal article" date="2012" name="PLoS Pathog.">
        <title>Diverse lifestyles and strategies of plant pathogenesis encoded in the genomes of eighteen Dothideomycetes fungi.</title>
        <authorList>
            <person name="Ohm R.A."/>
            <person name="Feau N."/>
            <person name="Henrissat B."/>
            <person name="Schoch C.L."/>
            <person name="Horwitz B.A."/>
            <person name="Barry K.W."/>
            <person name="Condon B.J."/>
            <person name="Copeland A.C."/>
            <person name="Dhillon B."/>
            <person name="Glaser F."/>
            <person name="Hesse C.N."/>
            <person name="Kosti I."/>
            <person name="LaButti K."/>
            <person name="Lindquist E.A."/>
            <person name="Lucas S."/>
            <person name="Salamov A.A."/>
            <person name="Bradshaw R.E."/>
            <person name="Ciuffetti L."/>
            <person name="Hamelin R.C."/>
            <person name="Kema G.H.J."/>
            <person name="Lawrence C."/>
            <person name="Scott J.A."/>
            <person name="Spatafora J.W."/>
            <person name="Turgeon B.G."/>
            <person name="de Wit P.J.G.M."/>
            <person name="Zhong S."/>
            <person name="Goodwin S.B."/>
            <person name="Grigoriev I.V."/>
        </authorList>
    </citation>
    <scope>NUCLEOTIDE SEQUENCE [LARGE SCALE GENOMIC DNA]</scope>
    <source>
        <strain evidence="1 2">UAMH 10762</strain>
    </source>
</reference>
<evidence type="ECO:0000313" key="2">
    <source>
        <dbReference type="Proteomes" id="UP000011761"/>
    </source>
</evidence>
<dbReference type="OrthoDB" id="195678at2759"/>
<protein>
    <submittedName>
        <fullName evidence="1">Uncharacterized protein</fullName>
    </submittedName>
</protein>
<keyword evidence="2" id="KW-1185">Reference proteome</keyword>
<evidence type="ECO:0000313" key="1">
    <source>
        <dbReference type="EMBL" id="EMC93715.1"/>
    </source>
</evidence>
<proteinExistence type="predicted"/>
<dbReference type="Proteomes" id="UP000011761">
    <property type="component" value="Unassembled WGS sequence"/>
</dbReference>
<name>M2N4Q0_BAUPA</name>
<accession>M2N4Q0</accession>
<dbReference type="KEGG" id="bcom:BAUCODRAFT_37435"/>
<dbReference type="GeneID" id="19113243"/>
<gene>
    <name evidence="1" type="ORF">BAUCODRAFT_37435</name>
</gene>
<sequence>MVCCSQRATDGFTDRNGVYCLEGDGGGVDAGHNANDTYAPGGQGVIYHPGQQSVVI</sequence>
<dbReference type="AlphaFoldDB" id="M2N4Q0"/>
<dbReference type="RefSeq" id="XP_007679307.1">
    <property type="nucleotide sequence ID" value="XM_007681117.1"/>
</dbReference>
<organism evidence="1 2">
    <name type="scientific">Baudoinia panamericana (strain UAMH 10762)</name>
    <name type="common">Angels' share fungus</name>
    <name type="synonym">Baudoinia compniacensis (strain UAMH 10762)</name>
    <dbReference type="NCBI Taxonomy" id="717646"/>
    <lineage>
        <taxon>Eukaryota</taxon>
        <taxon>Fungi</taxon>
        <taxon>Dikarya</taxon>
        <taxon>Ascomycota</taxon>
        <taxon>Pezizomycotina</taxon>
        <taxon>Dothideomycetes</taxon>
        <taxon>Dothideomycetidae</taxon>
        <taxon>Mycosphaerellales</taxon>
        <taxon>Teratosphaeriaceae</taxon>
        <taxon>Baudoinia</taxon>
    </lineage>
</organism>